<accession>A0ACB8B0N8</accession>
<dbReference type="EMBL" id="MU266710">
    <property type="protein sequence ID" value="KAH7918969.1"/>
    <property type="molecule type" value="Genomic_DNA"/>
</dbReference>
<organism evidence="1 2">
    <name type="scientific">Leucogyrophana mollusca</name>
    <dbReference type="NCBI Taxonomy" id="85980"/>
    <lineage>
        <taxon>Eukaryota</taxon>
        <taxon>Fungi</taxon>
        <taxon>Dikarya</taxon>
        <taxon>Basidiomycota</taxon>
        <taxon>Agaricomycotina</taxon>
        <taxon>Agaricomycetes</taxon>
        <taxon>Agaricomycetidae</taxon>
        <taxon>Boletales</taxon>
        <taxon>Boletales incertae sedis</taxon>
        <taxon>Leucogyrophana</taxon>
    </lineage>
</organism>
<sequence>MSNSKRCLCHANGCVDFEAIDPDTNILSPGRLLHPSTVQRHAQDERIWQRALVAKPKPDVETQILAAALARRDDIDSDPAVTARSDITSSSPYGASKTALLGYVQDNSARSHTGSQVASVAHLTQPAQNSESLPPDKLALQAISEHKDLFRAIVSQYQHPPGGLIFEETPVASSPTTPGPLNYKASAAFIRHQHSIDKVVNLLDQISSAGSAAVTSARKALITEIQKHQEFLDRKKEQDWLQQRATAALNASSSKAPVLIQTDHHFQKLLDLRQIAMPLLACMITAIVLHVLTGLSRTHSNFLLISIRTIVVSACLKIVDDTAKDLQARLVLRKKIAFMAENWPSDIRTALRQFDLDPELVQYVCCQSCHTLYGPTSESTDNQGVSNIPEFCTFQETPSSLPCETRLLDGGGPSAKPLCRYMYQPLQSWLGRLLSRPGIEQSMCTRLGDVRPQMYDTWDGEVFRQFKGPDGKPYFQVSSGASELRLVFSMFIDWFSPWGSKKNGPHTSVGGIYMVCHNLPVHLRYRIENVYIAGIIPGPKEPQLHHLNHLLRPLVDDLLQLWSPGVFLTRTALHNFGCLMKSDIANFDISSWKRRTWEEHKALAIEWRDAASAALRESLFDRHGIRYSELLRLPYWDPTKFSVVESMHNLFLGELQHHCRNILGMDAESLDPTQARIQPHNAEEQQKFLNEGISAIQRGSFSALEKLRRGYIVALAHANNVEPRKPPEEDVLKHHRRQDAVVGKAAYARALIQWYKDYDGVEIRCPVTFPRPVVDLSTAWTNGPRVTLLNQSVLKEVWADMKKTTLPTWMSRAPRNLGCKSHGKLKADQWRTACMVNLVITLCRLWGTSSADPKKKSILQNFLSLVIAVRWATMRSTSNQHIEIVEAYFQYYMKTVVDIFGTACLVANNHLSFHLAECMRGFGPVHGWWAFPFERFNGILQRYNTNQKLGEIELTFIRSFCRGGSLKALMTQDGLPDALAELRPIIHQYFGSDFRGTLLNDLLSMGASNDGSEVPSNSNDKFDMLSDGLYYKLLTRINHDSFPLTFRSFREPQESPALALDPRMQFKKTVKYRGVSFSTAGYHVGNSYILFRSRSTDDIRAGQIHGIFVHSRPGPQNSTIAEFFYVVKQFKALDESQAIHDPYRLYSLLDTRLYLDEFDPEDMVIKTCDITSHFASCPYESSELQRKCRVVVSLDRV</sequence>
<protein>
    <submittedName>
        <fullName evidence="1">Uncharacterized protein</fullName>
    </submittedName>
</protein>
<keyword evidence="2" id="KW-1185">Reference proteome</keyword>
<comment type="caution">
    <text evidence="1">The sequence shown here is derived from an EMBL/GenBank/DDBJ whole genome shotgun (WGS) entry which is preliminary data.</text>
</comment>
<gene>
    <name evidence="1" type="ORF">BV22DRAFT_1051386</name>
</gene>
<evidence type="ECO:0000313" key="1">
    <source>
        <dbReference type="EMBL" id="KAH7918969.1"/>
    </source>
</evidence>
<name>A0ACB8B0N8_9AGAM</name>
<reference evidence="1" key="1">
    <citation type="journal article" date="2021" name="New Phytol.">
        <title>Evolutionary innovations through gain and loss of genes in the ectomycorrhizal Boletales.</title>
        <authorList>
            <person name="Wu G."/>
            <person name="Miyauchi S."/>
            <person name="Morin E."/>
            <person name="Kuo A."/>
            <person name="Drula E."/>
            <person name="Varga T."/>
            <person name="Kohler A."/>
            <person name="Feng B."/>
            <person name="Cao Y."/>
            <person name="Lipzen A."/>
            <person name="Daum C."/>
            <person name="Hundley H."/>
            <person name="Pangilinan J."/>
            <person name="Johnson J."/>
            <person name="Barry K."/>
            <person name="LaButti K."/>
            <person name="Ng V."/>
            <person name="Ahrendt S."/>
            <person name="Min B."/>
            <person name="Choi I.G."/>
            <person name="Park H."/>
            <person name="Plett J.M."/>
            <person name="Magnuson J."/>
            <person name="Spatafora J.W."/>
            <person name="Nagy L.G."/>
            <person name="Henrissat B."/>
            <person name="Grigoriev I.V."/>
            <person name="Yang Z.L."/>
            <person name="Xu J."/>
            <person name="Martin F.M."/>
        </authorList>
    </citation>
    <scope>NUCLEOTIDE SEQUENCE</scope>
    <source>
        <strain evidence="1">KUC20120723A-06</strain>
    </source>
</reference>
<dbReference type="Proteomes" id="UP000790709">
    <property type="component" value="Unassembled WGS sequence"/>
</dbReference>
<evidence type="ECO:0000313" key="2">
    <source>
        <dbReference type="Proteomes" id="UP000790709"/>
    </source>
</evidence>
<proteinExistence type="predicted"/>